<dbReference type="Pfam" id="PF01476">
    <property type="entry name" value="LysM"/>
    <property type="match status" value="1"/>
</dbReference>
<evidence type="ECO:0000256" key="1">
    <source>
        <dbReference type="SAM" id="Phobius"/>
    </source>
</evidence>
<evidence type="ECO:0000259" key="2">
    <source>
        <dbReference type="PROSITE" id="PS51782"/>
    </source>
</evidence>
<dbReference type="CDD" id="cd00118">
    <property type="entry name" value="LysM"/>
    <property type="match status" value="1"/>
</dbReference>
<protein>
    <submittedName>
        <fullName evidence="3">LysM domain-containing protein</fullName>
    </submittedName>
</protein>
<dbReference type="EMBL" id="CAADFJ010000001">
    <property type="protein sequence ID" value="VFJ94770.1"/>
    <property type="molecule type" value="Genomic_DNA"/>
</dbReference>
<proteinExistence type="predicted"/>
<dbReference type="PROSITE" id="PS51782">
    <property type="entry name" value="LYSM"/>
    <property type="match status" value="1"/>
</dbReference>
<dbReference type="EMBL" id="CAADFG010000008">
    <property type="protein sequence ID" value="VFJ88466.1"/>
    <property type="molecule type" value="Genomic_DNA"/>
</dbReference>
<dbReference type="SMART" id="SM00257">
    <property type="entry name" value="LysM"/>
    <property type="match status" value="1"/>
</dbReference>
<gene>
    <name evidence="3" type="ORF">BECKH772A_GA0070896_1000844</name>
    <name evidence="4" type="ORF">BECKH772B_GA0070898_100347</name>
    <name evidence="5" type="ORF">BECKH772C_GA0070978_100016</name>
</gene>
<sequence length="166" mass="18359">MSNTLPEQCNLREINEAIAILKKLKAGSSSCSEFENQQGETGGEPRSSVEGRSSNFLGNLITTAGIGILMAIIVFITTQFILAKIQPYLANKSEVAQLNDRTFPEEEEQPKASREYKIYTIKAGETLSAIALKYNVSREELWETNQAIIPNPDKLEPGQKLIIPSE</sequence>
<dbReference type="EMBL" id="CAADFI010000034">
    <property type="protein sequence ID" value="VFJ92807.1"/>
    <property type="molecule type" value="Genomic_DNA"/>
</dbReference>
<keyword evidence="1" id="KW-0812">Transmembrane</keyword>
<dbReference type="InterPro" id="IPR036779">
    <property type="entry name" value="LysM_dom_sf"/>
</dbReference>
<evidence type="ECO:0000313" key="4">
    <source>
        <dbReference type="EMBL" id="VFJ92807.1"/>
    </source>
</evidence>
<evidence type="ECO:0000313" key="3">
    <source>
        <dbReference type="EMBL" id="VFJ88466.1"/>
    </source>
</evidence>
<feature type="domain" description="LysM" evidence="2">
    <location>
        <begin position="117"/>
        <end position="163"/>
    </location>
</feature>
<accession>A0A450U914</accession>
<keyword evidence="1" id="KW-0472">Membrane</keyword>
<organism evidence="3">
    <name type="scientific">Candidatus Kentrum eta</name>
    <dbReference type="NCBI Taxonomy" id="2126337"/>
    <lineage>
        <taxon>Bacteria</taxon>
        <taxon>Pseudomonadati</taxon>
        <taxon>Pseudomonadota</taxon>
        <taxon>Gammaproteobacteria</taxon>
        <taxon>Candidatus Kentrum</taxon>
    </lineage>
</organism>
<dbReference type="AlphaFoldDB" id="A0A450U914"/>
<dbReference type="Gene3D" id="3.10.350.10">
    <property type="entry name" value="LysM domain"/>
    <property type="match status" value="1"/>
</dbReference>
<name>A0A450U914_9GAMM</name>
<evidence type="ECO:0000313" key="5">
    <source>
        <dbReference type="EMBL" id="VFJ94770.1"/>
    </source>
</evidence>
<reference evidence="3" key="1">
    <citation type="submission" date="2019-02" db="EMBL/GenBank/DDBJ databases">
        <authorList>
            <person name="Gruber-Vodicka R. H."/>
            <person name="Seah K. B. B."/>
        </authorList>
    </citation>
    <scope>NUCLEOTIDE SEQUENCE</scope>
    <source>
        <strain evidence="5">BECK_SA2B12</strain>
        <strain evidence="3">BECK_SA2B15</strain>
        <strain evidence="4">BECK_SA2B20</strain>
    </source>
</reference>
<keyword evidence="1" id="KW-1133">Transmembrane helix</keyword>
<dbReference type="SUPFAM" id="SSF54106">
    <property type="entry name" value="LysM domain"/>
    <property type="match status" value="1"/>
</dbReference>
<feature type="transmembrane region" description="Helical" evidence="1">
    <location>
        <begin position="56"/>
        <end position="82"/>
    </location>
</feature>
<dbReference type="InterPro" id="IPR018392">
    <property type="entry name" value="LysM"/>
</dbReference>